<evidence type="ECO:0000256" key="1">
    <source>
        <dbReference type="ARBA" id="ARBA00008754"/>
    </source>
</evidence>
<dbReference type="InterPro" id="IPR003500">
    <property type="entry name" value="RpiB_LacA_LacB"/>
</dbReference>
<dbReference type="GO" id="GO:0009052">
    <property type="term" value="P:pentose-phosphate shunt, non-oxidative branch"/>
    <property type="evidence" value="ECO:0007669"/>
    <property type="project" value="TreeGrafter"/>
</dbReference>
<gene>
    <name evidence="2" type="ORF">IX84_09830</name>
</gene>
<name>A0A098SAL1_9BACT</name>
<dbReference type="Proteomes" id="UP000029736">
    <property type="component" value="Unassembled WGS sequence"/>
</dbReference>
<dbReference type="GO" id="GO:0004751">
    <property type="term" value="F:ribose-5-phosphate isomerase activity"/>
    <property type="evidence" value="ECO:0007669"/>
    <property type="project" value="TreeGrafter"/>
</dbReference>
<dbReference type="GO" id="GO:0019316">
    <property type="term" value="P:D-allose catabolic process"/>
    <property type="evidence" value="ECO:0007669"/>
    <property type="project" value="TreeGrafter"/>
</dbReference>
<dbReference type="NCBIfam" id="TIGR00689">
    <property type="entry name" value="rpiB_lacA_lacB"/>
    <property type="match status" value="1"/>
</dbReference>
<dbReference type="SUPFAM" id="SSF89623">
    <property type="entry name" value="Ribose/Galactose isomerase RpiB/AlsB"/>
    <property type="match status" value="1"/>
</dbReference>
<organism evidence="2 3">
    <name type="scientific">Phaeodactylibacter xiamenensis</name>
    <dbReference type="NCBI Taxonomy" id="1524460"/>
    <lineage>
        <taxon>Bacteria</taxon>
        <taxon>Pseudomonadati</taxon>
        <taxon>Bacteroidota</taxon>
        <taxon>Saprospiria</taxon>
        <taxon>Saprospirales</taxon>
        <taxon>Haliscomenobacteraceae</taxon>
        <taxon>Phaeodactylibacter</taxon>
    </lineage>
</organism>
<proteinExistence type="inferred from homology"/>
<evidence type="ECO:0000313" key="3">
    <source>
        <dbReference type="Proteomes" id="UP000029736"/>
    </source>
</evidence>
<dbReference type="RefSeq" id="WP_044219306.1">
    <property type="nucleotide sequence ID" value="NZ_JBKAGJ010000028.1"/>
</dbReference>
<dbReference type="STRING" id="1524460.IX84_09830"/>
<dbReference type="PIRSF" id="PIRSF005384">
    <property type="entry name" value="RpiB_LacA_B"/>
    <property type="match status" value="1"/>
</dbReference>
<keyword evidence="2" id="KW-0413">Isomerase</keyword>
<comment type="similarity">
    <text evidence="1">Belongs to the LacAB/RpiB family.</text>
</comment>
<evidence type="ECO:0000313" key="2">
    <source>
        <dbReference type="EMBL" id="KGE88122.1"/>
    </source>
</evidence>
<dbReference type="Pfam" id="PF02502">
    <property type="entry name" value="LacAB_rpiB"/>
    <property type="match status" value="1"/>
</dbReference>
<dbReference type="EMBL" id="JPOS01000020">
    <property type="protein sequence ID" value="KGE88122.1"/>
    <property type="molecule type" value="Genomic_DNA"/>
</dbReference>
<dbReference type="PANTHER" id="PTHR30345:SF2">
    <property type="entry name" value="SUGAR-PHOSPHATE ISOMERASE, RPIB_LACA_LACB FAMILY"/>
    <property type="match status" value="1"/>
</dbReference>
<dbReference type="PANTHER" id="PTHR30345">
    <property type="entry name" value="RIBOSE-5-PHOSPHATE ISOMERASE B"/>
    <property type="match status" value="1"/>
</dbReference>
<reference evidence="2 3" key="1">
    <citation type="journal article" date="2014" name="Int. J. Syst. Evol. Microbiol.">
        <title>Phaeodactylibacter xiamenensis gen. nov., sp. nov., a member of the family Saprospiraceae isolated from the marine alga Phaeodactylum tricornutum.</title>
        <authorList>
            <person name="Chen Z.Jr."/>
            <person name="Lei X."/>
            <person name="Lai Q."/>
            <person name="Li Y."/>
            <person name="Zhang B."/>
            <person name="Zhang J."/>
            <person name="Zhang H."/>
            <person name="Yang L."/>
            <person name="Zheng W."/>
            <person name="Tian Y."/>
            <person name="Yu Z."/>
            <person name="Xu H.Jr."/>
            <person name="Zheng T."/>
        </authorList>
    </citation>
    <scope>NUCLEOTIDE SEQUENCE [LARGE SCALE GENOMIC DNA]</scope>
    <source>
        <strain evidence="2 3">KD52</strain>
    </source>
</reference>
<dbReference type="InterPro" id="IPR036569">
    <property type="entry name" value="RpiB_LacA_LacB_sf"/>
</dbReference>
<dbReference type="AlphaFoldDB" id="A0A098SAL1"/>
<dbReference type="Gene3D" id="3.40.1400.10">
    <property type="entry name" value="Sugar-phosphate isomerase, RpiB/LacA/LacB"/>
    <property type="match status" value="1"/>
</dbReference>
<dbReference type="OrthoDB" id="1778624at2"/>
<comment type="caution">
    <text evidence="2">The sequence shown here is derived from an EMBL/GenBank/DDBJ whole genome shotgun (WGS) entry which is preliminary data.</text>
</comment>
<protein>
    <submittedName>
        <fullName evidence="2">Galactose isomerase</fullName>
    </submittedName>
</protein>
<sequence>MTIAIGSDMDAAILKVAVEELQKRGHEVLPFGRLLTAEAPWPKVGMEVAEAVVRGHADQGIVFCWTGTGVSMAANKVKGARAALCWDAPTAAGARQWNDANILAMSLRYTSEEMLKEILNAWFSNATSTEEEDQACIRYLKEMDA</sequence>
<keyword evidence="3" id="KW-1185">Reference proteome</keyword>
<accession>A0A098SAL1</accession>